<dbReference type="PANTHER" id="PTHR11804:SF84">
    <property type="entry name" value="SACCHAROLYSIN"/>
    <property type="match status" value="1"/>
</dbReference>
<comment type="cofactor">
    <cofactor evidence="9">
        <name>Zn(2+)</name>
        <dbReference type="ChEBI" id="CHEBI:29105"/>
    </cofactor>
    <text evidence="9">Binds 1 zinc ion.</text>
</comment>
<dbReference type="AlphaFoldDB" id="A0A4S2MRJ3"/>
<dbReference type="FunFam" id="3.40.390.10:FF:000006">
    <property type="entry name" value="Thimet oligopeptidase 1"/>
    <property type="match status" value="1"/>
</dbReference>
<feature type="coiled-coil region" evidence="10">
    <location>
        <begin position="148"/>
        <end position="175"/>
    </location>
</feature>
<dbReference type="FunFam" id="1.20.1050.40:FF:000001">
    <property type="entry name" value="Thimet oligopeptidase 1"/>
    <property type="match status" value="1"/>
</dbReference>
<dbReference type="Gene3D" id="1.20.1050.40">
    <property type="entry name" value="Endopeptidase. Chain P, domain 1"/>
    <property type="match status" value="1"/>
</dbReference>
<dbReference type="CDD" id="cd06455">
    <property type="entry name" value="M3A_TOP"/>
    <property type="match status" value="1"/>
</dbReference>
<keyword evidence="6 9" id="KW-0378">Hydrolase</keyword>
<dbReference type="EMBL" id="ML220140">
    <property type="protein sequence ID" value="TGZ78579.1"/>
    <property type="molecule type" value="Genomic_DNA"/>
</dbReference>
<evidence type="ECO:0000256" key="10">
    <source>
        <dbReference type="SAM" id="Coils"/>
    </source>
</evidence>
<evidence type="ECO:0000256" key="7">
    <source>
        <dbReference type="ARBA" id="ARBA00022833"/>
    </source>
</evidence>
<proteinExistence type="inferred from homology"/>
<dbReference type="GO" id="GO:0006518">
    <property type="term" value="P:peptide metabolic process"/>
    <property type="evidence" value="ECO:0007669"/>
    <property type="project" value="TreeGrafter"/>
</dbReference>
<comment type="subcellular location">
    <subcellularLocation>
        <location evidence="1">Cytoplasm</location>
    </subcellularLocation>
</comment>
<name>A0A4S2MRJ3_9PEZI</name>
<dbReference type="InterPro" id="IPR045090">
    <property type="entry name" value="Pept_M3A_M3B"/>
</dbReference>
<gene>
    <name evidence="12" type="ORF">EX30DRAFT_309882</name>
</gene>
<evidence type="ECO:0000313" key="12">
    <source>
        <dbReference type="EMBL" id="TGZ78579.1"/>
    </source>
</evidence>
<reference evidence="12 13" key="1">
    <citation type="submission" date="2019-04" db="EMBL/GenBank/DDBJ databases">
        <title>Comparative genomics and transcriptomics to analyze fruiting body development in filamentous ascomycetes.</title>
        <authorList>
            <consortium name="DOE Joint Genome Institute"/>
            <person name="Lutkenhaus R."/>
            <person name="Traeger S."/>
            <person name="Breuer J."/>
            <person name="Kuo A."/>
            <person name="Lipzen A."/>
            <person name="Pangilinan J."/>
            <person name="Dilworth D."/>
            <person name="Sandor L."/>
            <person name="Poggeler S."/>
            <person name="Barry K."/>
            <person name="Grigoriev I.V."/>
            <person name="Nowrousian M."/>
        </authorList>
    </citation>
    <scope>NUCLEOTIDE SEQUENCE [LARGE SCALE GENOMIC DNA]</scope>
    <source>
        <strain evidence="12 13">CBS 389.68</strain>
    </source>
</reference>
<evidence type="ECO:0000313" key="13">
    <source>
        <dbReference type="Proteomes" id="UP000298138"/>
    </source>
</evidence>
<dbReference type="InParanoid" id="A0A4S2MRJ3"/>
<keyword evidence="5 9" id="KW-0479">Metal-binding</keyword>
<evidence type="ECO:0000256" key="9">
    <source>
        <dbReference type="RuleBase" id="RU003435"/>
    </source>
</evidence>
<dbReference type="GO" id="GO:0046872">
    <property type="term" value="F:metal ion binding"/>
    <property type="evidence" value="ECO:0007669"/>
    <property type="project" value="UniProtKB-UniRule"/>
</dbReference>
<evidence type="ECO:0000256" key="2">
    <source>
        <dbReference type="ARBA" id="ARBA00006040"/>
    </source>
</evidence>
<organism evidence="12 13">
    <name type="scientific">Ascodesmis nigricans</name>
    <dbReference type="NCBI Taxonomy" id="341454"/>
    <lineage>
        <taxon>Eukaryota</taxon>
        <taxon>Fungi</taxon>
        <taxon>Dikarya</taxon>
        <taxon>Ascomycota</taxon>
        <taxon>Pezizomycotina</taxon>
        <taxon>Pezizomycetes</taxon>
        <taxon>Pezizales</taxon>
        <taxon>Ascodesmidaceae</taxon>
        <taxon>Ascodesmis</taxon>
    </lineage>
</organism>
<dbReference type="InterPro" id="IPR001567">
    <property type="entry name" value="Pept_M3A_M3B_dom"/>
</dbReference>
<comment type="similarity">
    <text evidence="2 9">Belongs to the peptidase M3 family.</text>
</comment>
<dbReference type="FunCoup" id="A0A4S2MRJ3">
    <property type="interactions" value="723"/>
</dbReference>
<dbReference type="GO" id="GO:0006508">
    <property type="term" value="P:proteolysis"/>
    <property type="evidence" value="ECO:0007669"/>
    <property type="project" value="UniProtKB-KW"/>
</dbReference>
<evidence type="ECO:0000259" key="11">
    <source>
        <dbReference type="Pfam" id="PF01432"/>
    </source>
</evidence>
<dbReference type="Pfam" id="PF01432">
    <property type="entry name" value="Peptidase_M3"/>
    <property type="match status" value="1"/>
</dbReference>
<dbReference type="STRING" id="341454.A0A4S2MRJ3"/>
<keyword evidence="7 9" id="KW-0862">Zinc</keyword>
<dbReference type="Gene3D" id="1.10.1370.10">
    <property type="entry name" value="Neurolysin, domain 3"/>
    <property type="match status" value="1"/>
</dbReference>
<dbReference type="InterPro" id="IPR024080">
    <property type="entry name" value="Neurolysin/TOP_N"/>
</dbReference>
<keyword evidence="13" id="KW-1185">Reference proteome</keyword>
<evidence type="ECO:0000256" key="1">
    <source>
        <dbReference type="ARBA" id="ARBA00004496"/>
    </source>
</evidence>
<dbReference type="InterPro" id="IPR024079">
    <property type="entry name" value="MetalloPept_cat_dom_sf"/>
</dbReference>
<dbReference type="GO" id="GO:0004222">
    <property type="term" value="F:metalloendopeptidase activity"/>
    <property type="evidence" value="ECO:0007669"/>
    <property type="project" value="InterPro"/>
</dbReference>
<keyword evidence="3" id="KW-0963">Cytoplasm</keyword>
<protein>
    <submittedName>
        <fullName evidence="12">Zincin</fullName>
    </submittedName>
</protein>
<dbReference type="SUPFAM" id="SSF55486">
    <property type="entry name" value="Metalloproteases ('zincins'), catalytic domain"/>
    <property type="match status" value="1"/>
</dbReference>
<accession>A0A4S2MRJ3</accession>
<evidence type="ECO:0000256" key="4">
    <source>
        <dbReference type="ARBA" id="ARBA00022670"/>
    </source>
</evidence>
<dbReference type="PANTHER" id="PTHR11804">
    <property type="entry name" value="PROTEASE M3 THIMET OLIGOPEPTIDASE-RELATED"/>
    <property type="match status" value="1"/>
</dbReference>
<dbReference type="OrthoDB" id="534666at2759"/>
<evidence type="ECO:0000256" key="6">
    <source>
        <dbReference type="ARBA" id="ARBA00022801"/>
    </source>
</evidence>
<evidence type="ECO:0000256" key="3">
    <source>
        <dbReference type="ARBA" id="ARBA00022490"/>
    </source>
</evidence>
<dbReference type="Proteomes" id="UP000298138">
    <property type="component" value="Unassembled WGS sequence"/>
</dbReference>
<evidence type="ECO:0000256" key="8">
    <source>
        <dbReference type="ARBA" id="ARBA00023049"/>
    </source>
</evidence>
<dbReference type="GO" id="GO:0005758">
    <property type="term" value="C:mitochondrial intermembrane space"/>
    <property type="evidence" value="ECO:0007669"/>
    <property type="project" value="TreeGrafter"/>
</dbReference>
<feature type="domain" description="Peptidase M3A/M3B catalytic" evidence="11">
    <location>
        <begin position="225"/>
        <end position="684"/>
    </location>
</feature>
<sequence>MTASYPTPPPAPKFNHTTETVLSVARDIIKKSTEIEDGIAASVKPEDATFENVLTPLSEDQNQMALSQSLITFYQHVSADKALRDQSSEAQKELDAYGIKSSMRQDIYQRVHAVNEAHKKKALNEEPEAVRFLEKTHRDYIRQGLALSDEDQEKLKKIQEEIANLELEFSKTLGEENGGLWFTKDELKGIPEEQIAQYKEGEGENEGKLWITFKYPDYLPAMRFADSGETRRKLFIANENKCNSNVEVFKKALKLKDEKAKMLGYKSHAAFVLETKMAKDSDTVMKFLNDLREKLTPGGQKELEKMKEFKKKHLEERGEEYDGKYWLWDHPYYNRLMLEKEYSIDQNEIANYFPLSQTINGMLKIFEELFGLEFVEEPAETKDVWHPDTQQFRVYNEKPSDGSEQTFVGWLYLDLHPREGKYAHAANFGLQAGFIDKGGKRHYPATSLVCNFSKPTPKKPSTLKHDEVVTLFHELGHGIHDLVAITRFARFHGTATVRDFVEAPSQMLENWCWSPEELTKLSGHWETGEKLPKKIVDDLIRSKHVNDGIFNLRQLHFGLFDMAVHDVEDSAEVEKLNLSKIYNTMRSDIALLDSPEDPEFAHGEATFGHLMGGYDAGYYGYLWSQVFSTDMFYSAFKENPMDPKEGRRYRHQVLEKGGARDEMDSLKEFLGREPNSDAFLKELGLA</sequence>
<dbReference type="InterPro" id="IPR024077">
    <property type="entry name" value="Neurolysin/TOP_dom2"/>
</dbReference>
<evidence type="ECO:0000256" key="5">
    <source>
        <dbReference type="ARBA" id="ARBA00022723"/>
    </source>
</evidence>
<keyword evidence="4 9" id="KW-0645">Protease</keyword>
<dbReference type="Gene3D" id="3.40.390.10">
    <property type="entry name" value="Collagenase (Catalytic Domain)"/>
    <property type="match status" value="1"/>
</dbReference>
<keyword evidence="10" id="KW-0175">Coiled coil</keyword>
<keyword evidence="8 9" id="KW-0482">Metalloprotease</keyword>